<protein>
    <submittedName>
        <fullName evidence="1">Uncharacterized protein</fullName>
    </submittedName>
</protein>
<evidence type="ECO:0000313" key="1">
    <source>
        <dbReference type="EMBL" id="KAG2629356.1"/>
    </source>
</evidence>
<sequence>MLAHGQELWIWPVDIRKGILIVVVGLGEGTAAVAAHVRSAPLDLAVCTFSGATAGCRRRLFLLHAQRELGLSSSITPSLRPSSGGLPPPILLFLPVLGRRGVEIHLSFC</sequence>
<comment type="caution">
    <text evidence="1">The sequence shown here is derived from an EMBL/GenBank/DDBJ whole genome shotgun (WGS) entry which is preliminary data.</text>
</comment>
<organism evidence="1 2">
    <name type="scientific">Panicum virgatum</name>
    <name type="common">Blackwell switchgrass</name>
    <dbReference type="NCBI Taxonomy" id="38727"/>
    <lineage>
        <taxon>Eukaryota</taxon>
        <taxon>Viridiplantae</taxon>
        <taxon>Streptophyta</taxon>
        <taxon>Embryophyta</taxon>
        <taxon>Tracheophyta</taxon>
        <taxon>Spermatophyta</taxon>
        <taxon>Magnoliopsida</taxon>
        <taxon>Liliopsida</taxon>
        <taxon>Poales</taxon>
        <taxon>Poaceae</taxon>
        <taxon>PACMAD clade</taxon>
        <taxon>Panicoideae</taxon>
        <taxon>Panicodae</taxon>
        <taxon>Paniceae</taxon>
        <taxon>Panicinae</taxon>
        <taxon>Panicum</taxon>
        <taxon>Panicum sect. Hiantes</taxon>
    </lineage>
</organism>
<keyword evidence="2" id="KW-1185">Reference proteome</keyword>
<gene>
    <name evidence="1" type="ORF">PVAP13_3KG427100</name>
</gene>
<proteinExistence type="predicted"/>
<dbReference type="AlphaFoldDB" id="A0A8T0V764"/>
<dbReference type="Proteomes" id="UP000823388">
    <property type="component" value="Chromosome 3K"/>
</dbReference>
<evidence type="ECO:0000313" key="2">
    <source>
        <dbReference type="Proteomes" id="UP000823388"/>
    </source>
</evidence>
<accession>A0A8T0V764</accession>
<reference evidence="1" key="1">
    <citation type="submission" date="2020-05" db="EMBL/GenBank/DDBJ databases">
        <title>WGS assembly of Panicum virgatum.</title>
        <authorList>
            <person name="Lovell J.T."/>
            <person name="Jenkins J."/>
            <person name="Shu S."/>
            <person name="Juenger T.E."/>
            <person name="Schmutz J."/>
        </authorList>
    </citation>
    <scope>NUCLEOTIDE SEQUENCE</scope>
    <source>
        <strain evidence="1">AP13</strain>
    </source>
</reference>
<name>A0A8T0V764_PANVG</name>
<dbReference type="EMBL" id="CM029041">
    <property type="protein sequence ID" value="KAG2629356.1"/>
    <property type="molecule type" value="Genomic_DNA"/>
</dbReference>